<dbReference type="GO" id="GO:0008270">
    <property type="term" value="F:zinc ion binding"/>
    <property type="evidence" value="ECO:0007669"/>
    <property type="project" value="UniProtKB-KW"/>
</dbReference>
<dbReference type="Gene3D" id="3.30.40.10">
    <property type="entry name" value="Zinc/RING finger domain, C3HC4 (zinc finger)"/>
    <property type="match status" value="1"/>
</dbReference>
<evidence type="ECO:0000256" key="3">
    <source>
        <dbReference type="ARBA" id="ARBA00022833"/>
    </source>
</evidence>
<accession>D8LDP9</accession>
<dbReference type="AlphaFoldDB" id="D8LDP9"/>
<dbReference type="InParanoid" id="D8LDP9"/>
<dbReference type="InterPro" id="IPR046336">
    <property type="entry name" value="Lon_prtase_N_sf"/>
</dbReference>
<evidence type="ECO:0000259" key="6">
    <source>
        <dbReference type="PROSITE" id="PS50089"/>
    </source>
</evidence>
<name>D8LDP9_ECTSI</name>
<dbReference type="PROSITE" id="PS50089">
    <property type="entry name" value="ZF_RING_2"/>
    <property type="match status" value="1"/>
</dbReference>
<keyword evidence="7" id="KW-0418">Kinase</keyword>
<reference evidence="7 8" key="1">
    <citation type="journal article" date="2010" name="Nature">
        <title>The Ectocarpus genome and the independent evolution of multicellularity in brown algae.</title>
        <authorList>
            <person name="Cock J.M."/>
            <person name="Sterck L."/>
            <person name="Rouze P."/>
            <person name="Scornet D."/>
            <person name="Allen A.E."/>
            <person name="Amoutzias G."/>
            <person name="Anthouard V."/>
            <person name="Artiguenave F."/>
            <person name="Aury J.M."/>
            <person name="Badger J.H."/>
            <person name="Beszteri B."/>
            <person name="Billiau K."/>
            <person name="Bonnet E."/>
            <person name="Bothwell J.H."/>
            <person name="Bowler C."/>
            <person name="Boyen C."/>
            <person name="Brownlee C."/>
            <person name="Carrano C.J."/>
            <person name="Charrier B."/>
            <person name="Cho G.Y."/>
            <person name="Coelho S.M."/>
            <person name="Collen J."/>
            <person name="Corre E."/>
            <person name="Da Silva C."/>
            <person name="Delage L."/>
            <person name="Delaroque N."/>
            <person name="Dittami S.M."/>
            <person name="Doulbeau S."/>
            <person name="Elias M."/>
            <person name="Farnham G."/>
            <person name="Gachon C.M."/>
            <person name="Gschloessl B."/>
            <person name="Heesch S."/>
            <person name="Jabbari K."/>
            <person name="Jubin C."/>
            <person name="Kawai H."/>
            <person name="Kimura K."/>
            <person name="Kloareg B."/>
            <person name="Kupper F.C."/>
            <person name="Lang D."/>
            <person name="Le Bail A."/>
            <person name="Leblanc C."/>
            <person name="Lerouge P."/>
            <person name="Lohr M."/>
            <person name="Lopez P.J."/>
            <person name="Martens C."/>
            <person name="Maumus F."/>
            <person name="Michel G."/>
            <person name="Miranda-Saavedra D."/>
            <person name="Morales J."/>
            <person name="Moreau H."/>
            <person name="Motomura T."/>
            <person name="Nagasato C."/>
            <person name="Napoli C.A."/>
            <person name="Nelson D.R."/>
            <person name="Nyvall-Collen P."/>
            <person name="Peters A.F."/>
            <person name="Pommier C."/>
            <person name="Potin P."/>
            <person name="Poulain J."/>
            <person name="Quesneville H."/>
            <person name="Read B."/>
            <person name="Rensing S.A."/>
            <person name="Ritter A."/>
            <person name="Rousvoal S."/>
            <person name="Samanta M."/>
            <person name="Samson G."/>
            <person name="Schroeder D.C."/>
            <person name="Segurens B."/>
            <person name="Strittmatter M."/>
            <person name="Tonon T."/>
            <person name="Tregear J.W."/>
            <person name="Valentin K."/>
            <person name="von Dassow P."/>
            <person name="Yamagishi T."/>
            <person name="Van de Peer Y."/>
            <person name="Wincker P."/>
        </authorList>
    </citation>
    <scope>NUCLEOTIDE SEQUENCE [LARGE SCALE GENOMIC DNA]</scope>
    <source>
        <strain evidence="8">Ec32 / CCAP1310/4</strain>
    </source>
</reference>
<protein>
    <submittedName>
        <fullName evidence="7">Kinase, putative</fullName>
    </submittedName>
</protein>
<feature type="region of interest" description="Disordered" evidence="5">
    <location>
        <begin position="1"/>
        <end position="25"/>
    </location>
</feature>
<dbReference type="GO" id="GO:0016301">
    <property type="term" value="F:kinase activity"/>
    <property type="evidence" value="ECO:0007669"/>
    <property type="project" value="UniProtKB-KW"/>
</dbReference>
<dbReference type="OMA" id="AVCHNSA"/>
<proteinExistence type="predicted"/>
<dbReference type="SUPFAM" id="SSF57850">
    <property type="entry name" value="RING/U-box"/>
    <property type="match status" value="1"/>
</dbReference>
<dbReference type="InterPro" id="IPR001841">
    <property type="entry name" value="Znf_RING"/>
</dbReference>
<gene>
    <name evidence="7" type="ORF">Esi_0121_0053</name>
</gene>
<dbReference type="SMART" id="SM00184">
    <property type="entry name" value="RING"/>
    <property type="match status" value="1"/>
</dbReference>
<keyword evidence="2 4" id="KW-0863">Zinc-finger</keyword>
<dbReference type="PROSITE" id="PS00518">
    <property type="entry name" value="ZF_RING_1"/>
    <property type="match status" value="1"/>
</dbReference>
<dbReference type="InterPro" id="IPR017907">
    <property type="entry name" value="Znf_RING_CS"/>
</dbReference>
<evidence type="ECO:0000313" key="7">
    <source>
        <dbReference type="EMBL" id="CBN78456.1"/>
    </source>
</evidence>
<sequence>MDLTRETASGKGDGGGMSKTPQGGRAGGTATLPLAALECAVCLFLVCEPVSLSCGHSFCRVCLVNTLRRNKKKCPTCRAVCHNSAEDQPEDVMLANIARTCFPELAAARLKEVEAEREKFMTVLPVFYYNVPMFPGESLQLHLFEPRYKLMMKRVVNTSRRSTASS</sequence>
<dbReference type="Gene3D" id="2.30.130.40">
    <property type="entry name" value="LON domain-like"/>
    <property type="match status" value="1"/>
</dbReference>
<keyword evidence="8" id="KW-1185">Reference proteome</keyword>
<evidence type="ECO:0000256" key="4">
    <source>
        <dbReference type="PROSITE-ProRule" id="PRU00175"/>
    </source>
</evidence>
<dbReference type="InterPro" id="IPR015947">
    <property type="entry name" value="PUA-like_sf"/>
</dbReference>
<dbReference type="EMBL" id="FN647885">
    <property type="protein sequence ID" value="CBN78456.1"/>
    <property type="molecule type" value="Genomic_DNA"/>
</dbReference>
<dbReference type="InterPro" id="IPR018957">
    <property type="entry name" value="Znf_C3HC4_RING-type"/>
</dbReference>
<dbReference type="EMBL" id="FN649758">
    <property type="protein sequence ID" value="CBN78456.1"/>
    <property type="molecule type" value="Genomic_DNA"/>
</dbReference>
<keyword evidence="3" id="KW-0862">Zinc</keyword>
<organism evidence="7 8">
    <name type="scientific">Ectocarpus siliculosus</name>
    <name type="common">Brown alga</name>
    <name type="synonym">Conferva siliculosa</name>
    <dbReference type="NCBI Taxonomy" id="2880"/>
    <lineage>
        <taxon>Eukaryota</taxon>
        <taxon>Sar</taxon>
        <taxon>Stramenopiles</taxon>
        <taxon>Ochrophyta</taxon>
        <taxon>PX clade</taxon>
        <taxon>Phaeophyceae</taxon>
        <taxon>Ectocarpales</taxon>
        <taxon>Ectocarpaceae</taxon>
        <taxon>Ectocarpus</taxon>
    </lineage>
</organism>
<dbReference type="PANTHER" id="PTHR23327">
    <property type="entry name" value="RING FINGER PROTEIN 127"/>
    <property type="match status" value="1"/>
</dbReference>
<dbReference type="InterPro" id="IPR013083">
    <property type="entry name" value="Znf_RING/FYVE/PHD"/>
</dbReference>
<dbReference type="OrthoDB" id="45613at2759"/>
<dbReference type="STRING" id="2880.D8LDP9"/>
<dbReference type="SUPFAM" id="SSF88697">
    <property type="entry name" value="PUA domain-like"/>
    <property type="match status" value="1"/>
</dbReference>
<dbReference type="PANTHER" id="PTHR23327:SF42">
    <property type="entry name" value="LON PEPTIDASE N-TERMINAL DOMAIN AND RING FINGER PROTEIN C14F5.10C"/>
    <property type="match status" value="1"/>
</dbReference>
<dbReference type="GO" id="GO:0061630">
    <property type="term" value="F:ubiquitin protein ligase activity"/>
    <property type="evidence" value="ECO:0007669"/>
    <property type="project" value="TreeGrafter"/>
</dbReference>
<keyword evidence="1" id="KW-0479">Metal-binding</keyword>
<evidence type="ECO:0000313" key="8">
    <source>
        <dbReference type="Proteomes" id="UP000002630"/>
    </source>
</evidence>
<evidence type="ECO:0000256" key="1">
    <source>
        <dbReference type="ARBA" id="ARBA00022723"/>
    </source>
</evidence>
<evidence type="ECO:0000256" key="2">
    <source>
        <dbReference type="ARBA" id="ARBA00022771"/>
    </source>
</evidence>
<keyword evidence="7" id="KW-0808">Transferase</keyword>
<dbReference type="Pfam" id="PF00097">
    <property type="entry name" value="zf-C3HC4"/>
    <property type="match status" value="1"/>
</dbReference>
<dbReference type="Proteomes" id="UP000002630">
    <property type="component" value="Linkage Group LG33"/>
</dbReference>
<evidence type="ECO:0000256" key="5">
    <source>
        <dbReference type="SAM" id="MobiDB-lite"/>
    </source>
</evidence>
<dbReference type="eggNOG" id="KOG4159">
    <property type="taxonomic scope" value="Eukaryota"/>
</dbReference>
<feature type="domain" description="RING-type" evidence="6">
    <location>
        <begin position="39"/>
        <end position="78"/>
    </location>
</feature>